<gene>
    <name evidence="3" type="ORF">L198_02618</name>
</gene>
<dbReference type="Gene3D" id="2.60.120.260">
    <property type="entry name" value="Galactose-binding domain-like"/>
    <property type="match status" value="1"/>
</dbReference>
<dbReference type="RefSeq" id="XP_019033141.1">
    <property type="nucleotide sequence ID" value="XM_019174762.1"/>
</dbReference>
<sequence>MSASASIPSGSTSSDTSVNVYIPPSSPLLTYSPGRNGVSGSSWLQVDGGSSECQGQSTFAVEVDALYFSDIAFFYSTSSSYTVKAGLDGSLSATTSDQGVATLSTQSFGNHSARLECEGGDGGATGGFQLTRVMLQTEVVESGTPNNATLDDASSQITYAGFQSTSPSGSSIEAINEGSFYKNTISWTNAADATAAFSFTGSALYIFGMTGPDFGCFSITIDSSSYGTFNASTTISTSSTLLFFTTYLDAGTEHQVEVKNVNDGMVLALDYFVAVAPQGSGSGSASGSGGVGTATATGSRSGSSATAVFGDGQANGNSGPGGDSTAGIIGGILGGLAGLALIWLWWAYRRWKKAGGEGSFLAALCGKAKGKPAPPPPEKKKDWPLWPMMWSRPKYAVPKD</sequence>
<dbReference type="GeneID" id="30191831"/>
<protein>
    <submittedName>
        <fullName evidence="3">Uncharacterized protein</fullName>
    </submittedName>
</protein>
<feature type="compositionally biased region" description="Low complexity" evidence="1">
    <location>
        <begin position="293"/>
        <end position="308"/>
    </location>
</feature>
<keyword evidence="2" id="KW-0472">Membrane</keyword>
<dbReference type="Proteomes" id="UP000094819">
    <property type="component" value="Unassembled WGS sequence"/>
</dbReference>
<keyword evidence="2" id="KW-1133">Transmembrane helix</keyword>
<name>A0A1E3JLY5_9TREE</name>
<feature type="transmembrane region" description="Helical" evidence="2">
    <location>
        <begin position="326"/>
        <end position="346"/>
    </location>
</feature>
<evidence type="ECO:0000313" key="4">
    <source>
        <dbReference type="Proteomes" id="UP000094819"/>
    </source>
</evidence>
<dbReference type="EMBL" id="AWGH01000006">
    <property type="protein sequence ID" value="ODO01889.1"/>
    <property type="molecule type" value="Genomic_DNA"/>
</dbReference>
<feature type="compositionally biased region" description="Gly residues" evidence="1">
    <location>
        <begin position="281"/>
        <end position="292"/>
    </location>
</feature>
<evidence type="ECO:0000256" key="2">
    <source>
        <dbReference type="SAM" id="Phobius"/>
    </source>
</evidence>
<organism evidence="3 4">
    <name type="scientific">Cryptococcus wingfieldii CBS 7118</name>
    <dbReference type="NCBI Taxonomy" id="1295528"/>
    <lineage>
        <taxon>Eukaryota</taxon>
        <taxon>Fungi</taxon>
        <taxon>Dikarya</taxon>
        <taxon>Basidiomycota</taxon>
        <taxon>Agaricomycotina</taxon>
        <taxon>Tremellomycetes</taxon>
        <taxon>Tremellales</taxon>
        <taxon>Cryptococcaceae</taxon>
        <taxon>Cryptococcus</taxon>
    </lineage>
</organism>
<keyword evidence="2" id="KW-0812">Transmembrane</keyword>
<dbReference type="AlphaFoldDB" id="A0A1E3JLY5"/>
<dbReference type="OrthoDB" id="2563669at2759"/>
<proteinExistence type="predicted"/>
<feature type="region of interest" description="Disordered" evidence="1">
    <location>
        <begin position="281"/>
        <end position="319"/>
    </location>
</feature>
<reference evidence="3 4" key="1">
    <citation type="submission" date="2016-06" db="EMBL/GenBank/DDBJ databases">
        <title>Evolution of pathogenesis and genome organization in the Tremellales.</title>
        <authorList>
            <person name="Cuomo C."/>
            <person name="Litvintseva A."/>
            <person name="Heitman J."/>
            <person name="Chen Y."/>
            <person name="Sun S."/>
            <person name="Springer D."/>
            <person name="Dromer F."/>
            <person name="Young S."/>
            <person name="Zeng Q."/>
            <person name="Chapman S."/>
            <person name="Gujja S."/>
            <person name="Saif S."/>
            <person name="Birren B."/>
        </authorList>
    </citation>
    <scope>NUCLEOTIDE SEQUENCE [LARGE SCALE GENOMIC DNA]</scope>
    <source>
        <strain evidence="3 4">CBS 7118</strain>
    </source>
</reference>
<evidence type="ECO:0000256" key="1">
    <source>
        <dbReference type="SAM" id="MobiDB-lite"/>
    </source>
</evidence>
<accession>A0A1E3JLY5</accession>
<keyword evidence="4" id="KW-1185">Reference proteome</keyword>
<evidence type="ECO:0000313" key="3">
    <source>
        <dbReference type="EMBL" id="ODO01889.1"/>
    </source>
</evidence>
<comment type="caution">
    <text evidence="3">The sequence shown here is derived from an EMBL/GenBank/DDBJ whole genome shotgun (WGS) entry which is preliminary data.</text>
</comment>